<comment type="subcellular location">
    <subcellularLocation>
        <location evidence="1">Membrane</location>
        <topology evidence="1">Multi-pass membrane protein</topology>
    </subcellularLocation>
</comment>
<dbReference type="SUPFAM" id="SSF103481">
    <property type="entry name" value="Multidrug resistance efflux transporter EmrE"/>
    <property type="match status" value="2"/>
</dbReference>
<dbReference type="AlphaFoldDB" id="A0A316UXW2"/>
<dbReference type="Proteomes" id="UP000245884">
    <property type="component" value="Unassembled WGS sequence"/>
</dbReference>
<protein>
    <recommendedName>
        <fullName evidence="7">EamA domain-containing protein</fullName>
    </recommendedName>
</protein>
<dbReference type="PANTHER" id="PTHR22911">
    <property type="entry name" value="ACYL-MALONYL CONDENSING ENZYME-RELATED"/>
    <property type="match status" value="1"/>
</dbReference>
<reference evidence="8 9" key="1">
    <citation type="journal article" date="2018" name="Mol. Biol. Evol.">
        <title>Broad Genomic Sampling Reveals a Smut Pathogenic Ancestry of the Fungal Clade Ustilaginomycotina.</title>
        <authorList>
            <person name="Kijpornyongpan T."/>
            <person name="Mondo S.J."/>
            <person name="Barry K."/>
            <person name="Sandor L."/>
            <person name="Lee J."/>
            <person name="Lipzen A."/>
            <person name="Pangilinan J."/>
            <person name="LaButti K."/>
            <person name="Hainaut M."/>
            <person name="Henrissat B."/>
            <person name="Grigoriev I.V."/>
            <person name="Spatafora J.W."/>
            <person name="Aime M.C."/>
        </authorList>
    </citation>
    <scope>NUCLEOTIDE SEQUENCE [LARGE SCALE GENOMIC DNA]</scope>
    <source>
        <strain evidence="8 9">MCA 5214</strain>
    </source>
</reference>
<feature type="transmembrane region" description="Helical" evidence="6">
    <location>
        <begin position="414"/>
        <end position="434"/>
    </location>
</feature>
<accession>A0A316UXW2</accession>
<evidence type="ECO:0000256" key="2">
    <source>
        <dbReference type="ARBA" id="ARBA00022692"/>
    </source>
</evidence>
<feature type="domain" description="EamA" evidence="7">
    <location>
        <begin position="271"/>
        <end position="375"/>
    </location>
</feature>
<dbReference type="OrthoDB" id="306876at2759"/>
<dbReference type="InterPro" id="IPR037185">
    <property type="entry name" value="EmrE-like"/>
</dbReference>
<dbReference type="RefSeq" id="XP_025364769.1">
    <property type="nucleotide sequence ID" value="XM_025504953.1"/>
</dbReference>
<feature type="transmembrane region" description="Helical" evidence="6">
    <location>
        <begin position="304"/>
        <end position="325"/>
    </location>
</feature>
<dbReference type="EMBL" id="KZ819662">
    <property type="protein sequence ID" value="PWN30157.1"/>
    <property type="molecule type" value="Genomic_DNA"/>
</dbReference>
<organism evidence="8 9">
    <name type="scientific">Jaminaea rosea</name>
    <dbReference type="NCBI Taxonomy" id="1569628"/>
    <lineage>
        <taxon>Eukaryota</taxon>
        <taxon>Fungi</taxon>
        <taxon>Dikarya</taxon>
        <taxon>Basidiomycota</taxon>
        <taxon>Ustilaginomycotina</taxon>
        <taxon>Exobasidiomycetes</taxon>
        <taxon>Microstromatales</taxon>
        <taxon>Microstromatales incertae sedis</taxon>
        <taxon>Jaminaea</taxon>
    </lineage>
</organism>
<feature type="compositionally biased region" description="Acidic residues" evidence="5">
    <location>
        <begin position="60"/>
        <end position="70"/>
    </location>
</feature>
<evidence type="ECO:0000256" key="6">
    <source>
        <dbReference type="SAM" id="Phobius"/>
    </source>
</evidence>
<evidence type="ECO:0000313" key="9">
    <source>
        <dbReference type="Proteomes" id="UP000245884"/>
    </source>
</evidence>
<feature type="compositionally biased region" description="Low complexity" evidence="5">
    <location>
        <begin position="15"/>
        <end position="40"/>
    </location>
</feature>
<dbReference type="GO" id="GO:0016020">
    <property type="term" value="C:membrane"/>
    <property type="evidence" value="ECO:0007669"/>
    <property type="project" value="UniProtKB-SubCell"/>
</dbReference>
<keyword evidence="3 6" id="KW-1133">Transmembrane helix</keyword>
<name>A0A316UXW2_9BASI</name>
<dbReference type="Pfam" id="PF00892">
    <property type="entry name" value="EamA"/>
    <property type="match status" value="2"/>
</dbReference>
<feature type="transmembrane region" description="Helical" evidence="6">
    <location>
        <begin position="228"/>
        <end position="250"/>
    </location>
</feature>
<dbReference type="PANTHER" id="PTHR22911:SF6">
    <property type="entry name" value="SOLUTE CARRIER FAMILY 35 MEMBER G1"/>
    <property type="match status" value="1"/>
</dbReference>
<feature type="transmembrane region" description="Helical" evidence="6">
    <location>
        <begin position="478"/>
        <end position="497"/>
    </location>
</feature>
<gene>
    <name evidence="8" type="ORF">BDZ90DRAFT_229186</name>
</gene>
<feature type="transmembrane region" description="Helical" evidence="6">
    <location>
        <begin position="270"/>
        <end position="292"/>
    </location>
</feature>
<keyword evidence="9" id="KW-1185">Reference proteome</keyword>
<evidence type="ECO:0000256" key="1">
    <source>
        <dbReference type="ARBA" id="ARBA00004141"/>
    </source>
</evidence>
<evidence type="ECO:0000259" key="7">
    <source>
        <dbReference type="Pfam" id="PF00892"/>
    </source>
</evidence>
<dbReference type="GeneID" id="37026776"/>
<evidence type="ECO:0000256" key="3">
    <source>
        <dbReference type="ARBA" id="ARBA00022989"/>
    </source>
</evidence>
<keyword evidence="4 6" id="KW-0472">Membrane</keyword>
<feature type="transmembrane region" description="Helical" evidence="6">
    <location>
        <begin position="446"/>
        <end position="466"/>
    </location>
</feature>
<proteinExistence type="predicted"/>
<dbReference type="STRING" id="1569628.A0A316UXW2"/>
<evidence type="ECO:0000313" key="8">
    <source>
        <dbReference type="EMBL" id="PWN30157.1"/>
    </source>
</evidence>
<feature type="region of interest" description="Disordered" evidence="5">
    <location>
        <begin position="389"/>
        <end position="408"/>
    </location>
</feature>
<feature type="transmembrane region" description="Helical" evidence="6">
    <location>
        <begin position="337"/>
        <end position="354"/>
    </location>
</feature>
<sequence length="561" mass="58967">MPTNASAMLRFAAAGGSNSNANAAMGTASSSSHMDPYSPSWQNGRPDSLASISSLGSDEGLSDDGGDGDNENPSRRGRNLRQLDDEAFDLGPAQSSFQSSFVSDAAEMLNPNLYLHAQEAWNQWDQHVKVGGEDGHHEEEGLATISESAFERQERISERASLLSSSLAQRRTYGALPAGPPPDESTFSSIRHRERVLSAIHDQPIPAEATMRDAMKTADIGGSPGSNLGLVLIAIAQLCYSAMNLFVTLLDEREGEDAPGRGKDHPPITALEVVLVECFIIWLGATAAMLLFRTPHPFLGPPGTRVLLTLRGIFGFLSTLFLYMALQNLTLSDATSITFLGPLVTGVTAALVLHEPFSVREAVAGMGSLGGVLLIAKPAAIFGSAADGNVPSSGGGDTPPIEDGSDTRDASKRVVGVIVALLSVLSMSGAWVSLRKIGRSASTYHSIAYFALASWTLSLAGMLALGQPLVVPSSIQSGFLLAMVGVFSLGAQVAQTLGLQRESAARAATMSYLQIIFATFFQVVIIGTSLEFLSVVGSVLILANGAWVAASKRPEDLVAGH</sequence>
<keyword evidence="2 6" id="KW-0812">Transmembrane</keyword>
<feature type="domain" description="EamA" evidence="7">
    <location>
        <begin position="416"/>
        <end position="543"/>
    </location>
</feature>
<evidence type="ECO:0000256" key="5">
    <source>
        <dbReference type="SAM" id="MobiDB-lite"/>
    </source>
</evidence>
<feature type="region of interest" description="Disordered" evidence="5">
    <location>
        <begin position="15"/>
        <end position="77"/>
    </location>
</feature>
<evidence type="ECO:0000256" key="4">
    <source>
        <dbReference type="ARBA" id="ARBA00023136"/>
    </source>
</evidence>
<dbReference type="InterPro" id="IPR000620">
    <property type="entry name" value="EamA_dom"/>
</dbReference>